<dbReference type="SUPFAM" id="SSF55874">
    <property type="entry name" value="ATPase domain of HSP90 chaperone/DNA topoisomerase II/histidine kinase"/>
    <property type="match status" value="1"/>
</dbReference>
<evidence type="ECO:0000259" key="10">
    <source>
        <dbReference type="Pfam" id="PF02518"/>
    </source>
</evidence>
<dbReference type="CDD" id="cd16917">
    <property type="entry name" value="HATPase_UhpB-NarQ-NarX-like"/>
    <property type="match status" value="1"/>
</dbReference>
<dbReference type="EMBL" id="BAABDQ010000022">
    <property type="protein sequence ID" value="GAA3585089.1"/>
    <property type="molecule type" value="Genomic_DNA"/>
</dbReference>
<dbReference type="Proteomes" id="UP001500630">
    <property type="component" value="Unassembled WGS sequence"/>
</dbReference>
<keyword evidence="5" id="KW-0547">Nucleotide-binding</keyword>
<feature type="region of interest" description="Disordered" evidence="9">
    <location>
        <begin position="356"/>
        <end position="405"/>
    </location>
</feature>
<name>A0ABP6YLA3_9ACTN</name>
<dbReference type="InterPro" id="IPR011712">
    <property type="entry name" value="Sig_transdc_His_kin_sub3_dim/P"/>
</dbReference>
<evidence type="ECO:0000259" key="11">
    <source>
        <dbReference type="Pfam" id="PF07730"/>
    </source>
</evidence>
<keyword evidence="4" id="KW-0808">Transferase</keyword>
<proteinExistence type="predicted"/>
<dbReference type="GO" id="GO:0016301">
    <property type="term" value="F:kinase activity"/>
    <property type="evidence" value="ECO:0007669"/>
    <property type="project" value="UniProtKB-KW"/>
</dbReference>
<protein>
    <recommendedName>
        <fullName evidence="2">histidine kinase</fullName>
        <ecNumber evidence="2">2.7.13.3</ecNumber>
    </recommendedName>
</protein>
<dbReference type="InterPro" id="IPR050482">
    <property type="entry name" value="Sensor_HK_TwoCompSys"/>
</dbReference>
<evidence type="ECO:0000256" key="2">
    <source>
        <dbReference type="ARBA" id="ARBA00012438"/>
    </source>
</evidence>
<evidence type="ECO:0000313" key="13">
    <source>
        <dbReference type="Proteomes" id="UP001500630"/>
    </source>
</evidence>
<gene>
    <name evidence="12" type="ORF">GCM10022419_078760</name>
</gene>
<comment type="catalytic activity">
    <reaction evidence="1">
        <text>ATP + protein L-histidine = ADP + protein N-phospho-L-histidine.</text>
        <dbReference type="EC" id="2.7.13.3"/>
    </reaction>
</comment>
<dbReference type="InterPro" id="IPR003594">
    <property type="entry name" value="HATPase_dom"/>
</dbReference>
<evidence type="ECO:0000256" key="9">
    <source>
        <dbReference type="SAM" id="MobiDB-lite"/>
    </source>
</evidence>
<feature type="domain" description="Signal transduction histidine kinase subgroup 3 dimerisation and phosphoacceptor" evidence="11">
    <location>
        <begin position="188"/>
        <end position="250"/>
    </location>
</feature>
<evidence type="ECO:0000256" key="1">
    <source>
        <dbReference type="ARBA" id="ARBA00000085"/>
    </source>
</evidence>
<comment type="caution">
    <text evidence="12">The sequence shown here is derived from an EMBL/GenBank/DDBJ whole genome shotgun (WGS) entry which is preliminary data.</text>
</comment>
<evidence type="ECO:0000256" key="3">
    <source>
        <dbReference type="ARBA" id="ARBA00022553"/>
    </source>
</evidence>
<feature type="compositionally biased region" description="Basic and acidic residues" evidence="9">
    <location>
        <begin position="373"/>
        <end position="405"/>
    </location>
</feature>
<keyword evidence="7" id="KW-0067">ATP-binding</keyword>
<keyword evidence="8" id="KW-0902">Two-component regulatory system</keyword>
<evidence type="ECO:0000256" key="8">
    <source>
        <dbReference type="ARBA" id="ARBA00023012"/>
    </source>
</evidence>
<evidence type="ECO:0000313" key="12">
    <source>
        <dbReference type="EMBL" id="GAA3585089.1"/>
    </source>
</evidence>
<dbReference type="PANTHER" id="PTHR24421:SF10">
    <property type="entry name" value="NITRATE_NITRITE SENSOR PROTEIN NARQ"/>
    <property type="match status" value="1"/>
</dbReference>
<organism evidence="12 13">
    <name type="scientific">Nonomuraea rosea</name>
    <dbReference type="NCBI Taxonomy" id="638574"/>
    <lineage>
        <taxon>Bacteria</taxon>
        <taxon>Bacillati</taxon>
        <taxon>Actinomycetota</taxon>
        <taxon>Actinomycetes</taxon>
        <taxon>Streptosporangiales</taxon>
        <taxon>Streptosporangiaceae</taxon>
        <taxon>Nonomuraea</taxon>
    </lineage>
</organism>
<sequence>MIGAWRALPQVAQDAALAALAALVIVGFPLLTGWGSDGRLPLAGWGSDGQSPLAGWGSDGRSLLWVALVCGMCAPLALRRRLPLTAALASCAAVVLARLLHQPEVGVWVTLAAFGSAAYHRERGRALPAITATCLLVALDLMLGETLSHPSRLAVSVAAGLAPVALGHILRLRHDQARQAVLIQQGRERARIAREVHDVVGHHLSAIRLQAVGARRATPADADRALQVIADISGTALGETRRLLGLLREDAAETDLRALAERLSRQGLRVRLDGDPLRGPVPSQVRYAVYRIVQESLTNVMRHSGVTRAVVRVSRGKGDVVAVVEDDGQAVPGGPAPSEGGGLRGMRERAELLGGTLTAGPRAPHGWRVTARFPDDSPHDHADASLHDRPDGFSHDSPLDGEQRR</sequence>
<evidence type="ECO:0000256" key="6">
    <source>
        <dbReference type="ARBA" id="ARBA00022777"/>
    </source>
</evidence>
<keyword evidence="6 12" id="KW-0418">Kinase</keyword>
<dbReference type="Pfam" id="PF02518">
    <property type="entry name" value="HATPase_c"/>
    <property type="match status" value="1"/>
</dbReference>
<evidence type="ECO:0000256" key="5">
    <source>
        <dbReference type="ARBA" id="ARBA00022741"/>
    </source>
</evidence>
<dbReference type="InterPro" id="IPR036890">
    <property type="entry name" value="HATPase_C_sf"/>
</dbReference>
<keyword evidence="3" id="KW-0597">Phosphoprotein</keyword>
<dbReference type="EC" id="2.7.13.3" evidence="2"/>
<dbReference type="PANTHER" id="PTHR24421">
    <property type="entry name" value="NITRATE/NITRITE SENSOR PROTEIN NARX-RELATED"/>
    <property type="match status" value="1"/>
</dbReference>
<feature type="domain" description="Histidine kinase/HSP90-like ATPase" evidence="10">
    <location>
        <begin position="288"/>
        <end position="375"/>
    </location>
</feature>
<dbReference type="Pfam" id="PF07730">
    <property type="entry name" value="HisKA_3"/>
    <property type="match status" value="1"/>
</dbReference>
<keyword evidence="13" id="KW-1185">Reference proteome</keyword>
<accession>A0ABP6YLA3</accession>
<reference evidence="13" key="1">
    <citation type="journal article" date="2019" name="Int. J. Syst. Evol. Microbiol.">
        <title>The Global Catalogue of Microorganisms (GCM) 10K type strain sequencing project: providing services to taxonomists for standard genome sequencing and annotation.</title>
        <authorList>
            <consortium name="The Broad Institute Genomics Platform"/>
            <consortium name="The Broad Institute Genome Sequencing Center for Infectious Disease"/>
            <person name="Wu L."/>
            <person name="Ma J."/>
        </authorList>
    </citation>
    <scope>NUCLEOTIDE SEQUENCE [LARGE SCALE GENOMIC DNA]</scope>
    <source>
        <strain evidence="13">JCM 17326</strain>
    </source>
</reference>
<evidence type="ECO:0000256" key="4">
    <source>
        <dbReference type="ARBA" id="ARBA00022679"/>
    </source>
</evidence>
<dbReference type="Gene3D" id="3.30.565.10">
    <property type="entry name" value="Histidine kinase-like ATPase, C-terminal domain"/>
    <property type="match status" value="1"/>
</dbReference>
<dbReference type="Gene3D" id="1.20.5.1930">
    <property type="match status" value="1"/>
</dbReference>
<evidence type="ECO:0000256" key="7">
    <source>
        <dbReference type="ARBA" id="ARBA00022840"/>
    </source>
</evidence>